<evidence type="ECO:0000313" key="2">
    <source>
        <dbReference type="EMBL" id="MEZ0452551.1"/>
    </source>
</evidence>
<keyword evidence="3" id="KW-1185">Reference proteome</keyword>
<evidence type="ECO:0000256" key="1">
    <source>
        <dbReference type="SAM" id="SignalP"/>
    </source>
</evidence>
<evidence type="ECO:0000313" key="3">
    <source>
        <dbReference type="Proteomes" id="UP001566204"/>
    </source>
</evidence>
<dbReference type="RefSeq" id="WP_324757069.1">
    <property type="nucleotide sequence ID" value="NZ_CP141191.1"/>
</dbReference>
<name>A0ABV4HG79_9SPHI</name>
<dbReference type="EMBL" id="JBEOQB010000003">
    <property type="protein sequence ID" value="MEZ0452551.1"/>
    <property type="molecule type" value="Genomic_DNA"/>
</dbReference>
<feature type="chain" id="PRO_5047026644" evidence="1">
    <location>
        <begin position="23"/>
        <end position="148"/>
    </location>
</feature>
<sequence length="148" mass="16794">MKTKHLFIAVLLLLLGSSKLYAQQIYPTPGDPLLPYVEFVEVLGEMGVLYPSTVEEQIAEFEIVFQPALEVIRNVDITGVSRKIAENRFNNYIWLNQPIKTAFLLGYSGTGVPYLSRVLDLYLDIEYGASGYFSGFPLEWVQYGYVIK</sequence>
<protein>
    <submittedName>
        <fullName evidence="2">Uncharacterized protein</fullName>
    </submittedName>
</protein>
<keyword evidence="1" id="KW-0732">Signal</keyword>
<proteinExistence type="predicted"/>
<feature type="signal peptide" evidence="1">
    <location>
        <begin position="1"/>
        <end position="22"/>
    </location>
</feature>
<organism evidence="2 3">
    <name type="scientific">Sphingobacterium thalpophilum</name>
    <dbReference type="NCBI Taxonomy" id="259"/>
    <lineage>
        <taxon>Bacteria</taxon>
        <taxon>Pseudomonadati</taxon>
        <taxon>Bacteroidota</taxon>
        <taxon>Sphingobacteriia</taxon>
        <taxon>Sphingobacteriales</taxon>
        <taxon>Sphingobacteriaceae</taxon>
        <taxon>Sphingobacterium</taxon>
    </lineage>
</organism>
<dbReference type="Proteomes" id="UP001566204">
    <property type="component" value="Unassembled WGS sequence"/>
</dbReference>
<reference evidence="2 3" key="1">
    <citation type="submission" date="2024-06" db="EMBL/GenBank/DDBJ databases">
        <title>Soil Sphingobacterium thalpophilum.</title>
        <authorList>
            <person name="Yang J."/>
            <person name="Li J."/>
        </authorList>
    </citation>
    <scope>NUCLEOTIDE SEQUENCE [LARGE SCALE GENOMIC DNA]</scope>
    <source>
        <strain evidence="2 3">22g91tb</strain>
    </source>
</reference>
<gene>
    <name evidence="2" type="ORF">ABTW24_13190</name>
</gene>
<comment type="caution">
    <text evidence="2">The sequence shown here is derived from an EMBL/GenBank/DDBJ whole genome shotgun (WGS) entry which is preliminary data.</text>
</comment>
<accession>A0ABV4HG79</accession>